<dbReference type="RefSeq" id="WP_377798365.1">
    <property type="nucleotide sequence ID" value="NZ_JBHSLW010000013.1"/>
</dbReference>
<reference evidence="6" key="1">
    <citation type="journal article" date="2019" name="Int. J. Syst. Evol. Microbiol.">
        <title>The Global Catalogue of Microorganisms (GCM) 10K type strain sequencing project: providing services to taxonomists for standard genome sequencing and annotation.</title>
        <authorList>
            <consortium name="The Broad Institute Genomics Platform"/>
            <consortium name="The Broad Institute Genome Sequencing Center for Infectious Disease"/>
            <person name="Wu L."/>
            <person name="Ma J."/>
        </authorList>
    </citation>
    <scope>NUCLEOTIDE SEQUENCE [LARGE SCALE GENOMIC DNA]</scope>
    <source>
        <strain evidence="6">NCAIM B.01391</strain>
    </source>
</reference>
<dbReference type="SUPFAM" id="SSF48008">
    <property type="entry name" value="GntR ligand-binding domain-like"/>
    <property type="match status" value="1"/>
</dbReference>
<proteinExistence type="predicted"/>
<protein>
    <submittedName>
        <fullName evidence="5">FCD domain-containing protein</fullName>
    </submittedName>
</protein>
<organism evidence="5 6">
    <name type="scientific">Bosea eneae</name>
    <dbReference type="NCBI Taxonomy" id="151454"/>
    <lineage>
        <taxon>Bacteria</taxon>
        <taxon>Pseudomonadati</taxon>
        <taxon>Pseudomonadota</taxon>
        <taxon>Alphaproteobacteria</taxon>
        <taxon>Hyphomicrobiales</taxon>
        <taxon>Boseaceae</taxon>
        <taxon>Bosea</taxon>
    </lineage>
</organism>
<keyword evidence="3" id="KW-0804">Transcription</keyword>
<dbReference type="Pfam" id="PF07729">
    <property type="entry name" value="FCD"/>
    <property type="match status" value="1"/>
</dbReference>
<name>A0ABW0ISD0_9HYPH</name>
<keyword evidence="6" id="KW-1185">Reference proteome</keyword>
<sequence length="89" mass="9862">MGYHSALIAKCGSRRLINLSDQLHVETQRYRLPALAGKMPTGTRDVAFEHRQIMDAALARDADTAQALLAAHYRRTAELIEAQMSPRSG</sequence>
<accession>A0ABW0ISD0</accession>
<dbReference type="InterPro" id="IPR008920">
    <property type="entry name" value="TF_FadR/GntR_C"/>
</dbReference>
<keyword evidence="1" id="KW-0805">Transcription regulation</keyword>
<evidence type="ECO:0000313" key="6">
    <source>
        <dbReference type="Proteomes" id="UP001596053"/>
    </source>
</evidence>
<dbReference type="EMBL" id="JBHSLW010000013">
    <property type="protein sequence ID" value="MFC5420155.1"/>
    <property type="molecule type" value="Genomic_DNA"/>
</dbReference>
<dbReference type="InterPro" id="IPR011711">
    <property type="entry name" value="GntR_C"/>
</dbReference>
<dbReference type="Proteomes" id="UP001596053">
    <property type="component" value="Unassembled WGS sequence"/>
</dbReference>
<feature type="domain" description="GntR C-terminal" evidence="4">
    <location>
        <begin position="3"/>
        <end position="74"/>
    </location>
</feature>
<evidence type="ECO:0000256" key="3">
    <source>
        <dbReference type="ARBA" id="ARBA00023163"/>
    </source>
</evidence>
<comment type="caution">
    <text evidence="5">The sequence shown here is derived from an EMBL/GenBank/DDBJ whole genome shotgun (WGS) entry which is preliminary data.</text>
</comment>
<evidence type="ECO:0000259" key="4">
    <source>
        <dbReference type="Pfam" id="PF07729"/>
    </source>
</evidence>
<gene>
    <name evidence="5" type="ORF">ACFPOB_11355</name>
</gene>
<evidence type="ECO:0000256" key="1">
    <source>
        <dbReference type="ARBA" id="ARBA00023015"/>
    </source>
</evidence>
<evidence type="ECO:0000313" key="5">
    <source>
        <dbReference type="EMBL" id="MFC5420155.1"/>
    </source>
</evidence>
<dbReference type="Gene3D" id="1.20.120.530">
    <property type="entry name" value="GntR ligand-binding domain-like"/>
    <property type="match status" value="1"/>
</dbReference>
<keyword evidence="2" id="KW-0238">DNA-binding</keyword>
<evidence type="ECO:0000256" key="2">
    <source>
        <dbReference type="ARBA" id="ARBA00023125"/>
    </source>
</evidence>